<organism evidence="1 2">
    <name type="scientific">Puccinia triticina</name>
    <dbReference type="NCBI Taxonomy" id="208348"/>
    <lineage>
        <taxon>Eukaryota</taxon>
        <taxon>Fungi</taxon>
        <taxon>Dikarya</taxon>
        <taxon>Basidiomycota</taxon>
        <taxon>Pucciniomycotina</taxon>
        <taxon>Pucciniomycetes</taxon>
        <taxon>Pucciniales</taxon>
        <taxon>Pucciniaceae</taxon>
        <taxon>Puccinia</taxon>
    </lineage>
</organism>
<evidence type="ECO:0000313" key="2">
    <source>
        <dbReference type="Proteomes" id="UP001164743"/>
    </source>
</evidence>
<evidence type="ECO:0000313" key="1">
    <source>
        <dbReference type="EMBL" id="WAQ90195.1"/>
    </source>
</evidence>
<reference evidence="1" key="1">
    <citation type="submission" date="2022-10" db="EMBL/GenBank/DDBJ databases">
        <title>Puccinia triticina Genome sequencing and assembly.</title>
        <authorList>
            <person name="Li C."/>
        </authorList>
    </citation>
    <scope>NUCLEOTIDE SEQUENCE</scope>
    <source>
        <strain evidence="1">Pt15</strain>
    </source>
</reference>
<dbReference type="EMBL" id="CP110432">
    <property type="protein sequence ID" value="WAQ90195.1"/>
    <property type="molecule type" value="Genomic_DNA"/>
</dbReference>
<protein>
    <submittedName>
        <fullName evidence="1">Uncharacterized protein</fullName>
    </submittedName>
</protein>
<dbReference type="GeneID" id="77802660"/>
<dbReference type="Proteomes" id="UP001164743">
    <property type="component" value="Chromosome 12A"/>
</dbReference>
<keyword evidence="2" id="KW-1185">Reference proteome</keyword>
<dbReference type="RefSeq" id="XP_053025750.1">
    <property type="nucleotide sequence ID" value="XM_053161765.1"/>
</dbReference>
<sequence>MADHLLSITNPWLGSGLKLISRHQPLEPLLIIMLDLALAHRHQPDLVLSSKWINIFTITVVGLLTIKQLWDLCESISLSSQALATATPS</sequence>
<proteinExistence type="predicted"/>
<gene>
    <name evidence="1" type="ORF">PtA15_12A181</name>
</gene>
<accession>A0ABY7CZY2</accession>
<name>A0ABY7CZY2_9BASI</name>